<name>W0VCB4_9BURK</name>
<feature type="signal peptide" evidence="2">
    <location>
        <begin position="1"/>
        <end position="23"/>
    </location>
</feature>
<dbReference type="PATRIC" id="fig|1349767.4.peg.1330"/>
<dbReference type="KEGG" id="jag:GJA_4699"/>
<dbReference type="STRING" id="1349767.GJA_4699"/>
<keyword evidence="4" id="KW-1185">Reference proteome</keyword>
<dbReference type="Gene3D" id="3.30.1150.10">
    <property type="match status" value="1"/>
</dbReference>
<dbReference type="PROSITE" id="PS51257">
    <property type="entry name" value="PROKAR_LIPOPROTEIN"/>
    <property type="match status" value="1"/>
</dbReference>
<dbReference type="HOGENOM" id="CLU_1676543_0_0_4"/>
<feature type="compositionally biased region" description="Pro residues" evidence="1">
    <location>
        <begin position="27"/>
        <end position="49"/>
    </location>
</feature>
<dbReference type="Proteomes" id="UP000027604">
    <property type="component" value="Chromosome I"/>
</dbReference>
<evidence type="ECO:0000313" key="3">
    <source>
        <dbReference type="EMBL" id="CDG85305.1"/>
    </source>
</evidence>
<dbReference type="EMBL" id="HG322949">
    <property type="protein sequence ID" value="CDG85305.1"/>
    <property type="molecule type" value="Genomic_DNA"/>
</dbReference>
<evidence type="ECO:0000313" key="4">
    <source>
        <dbReference type="Proteomes" id="UP000027604"/>
    </source>
</evidence>
<dbReference type="OrthoDB" id="8758366at2"/>
<gene>
    <name evidence="3" type="ORF">GJA_4699</name>
</gene>
<dbReference type="SUPFAM" id="SSF74653">
    <property type="entry name" value="TolA/TonB C-terminal domain"/>
    <property type="match status" value="1"/>
</dbReference>
<sequence length="164" mass="17611">MKKFARCVTLGLASLILSLSACRKTPPHLPSAPAETPPQPGAAVPPPTPPPMNTIDDYKALVAQQILDANTAITFSGRLPAMLPAIVVVNLSMDRDGKLVNVAIKRSRDSAASTVALAAVRRAGPDFAKPRHLLPRGRKTLDFSETFLFDDAYRFQLRSLAGPQ</sequence>
<organism evidence="3 4">
    <name type="scientific">Janthinobacterium agaricidamnosum NBRC 102515 = DSM 9628</name>
    <dbReference type="NCBI Taxonomy" id="1349767"/>
    <lineage>
        <taxon>Bacteria</taxon>
        <taxon>Pseudomonadati</taxon>
        <taxon>Pseudomonadota</taxon>
        <taxon>Betaproteobacteria</taxon>
        <taxon>Burkholderiales</taxon>
        <taxon>Oxalobacteraceae</taxon>
        <taxon>Janthinobacterium</taxon>
    </lineage>
</organism>
<accession>W0VCB4</accession>
<keyword evidence="2" id="KW-0732">Signal</keyword>
<reference evidence="3 4" key="1">
    <citation type="journal article" date="2015" name="Genome Announc.">
        <title>Genome Sequence of Mushroom Soft-Rot Pathogen Janthinobacterium agaricidamnosum.</title>
        <authorList>
            <person name="Graupner K."/>
            <person name="Lackner G."/>
            <person name="Hertweck C."/>
        </authorList>
    </citation>
    <scope>NUCLEOTIDE SEQUENCE [LARGE SCALE GENOMIC DNA]</scope>
    <source>
        <strain evidence="4">NBRC 102515 / DSM 9628</strain>
    </source>
</reference>
<feature type="region of interest" description="Disordered" evidence="1">
    <location>
        <begin position="26"/>
        <end position="49"/>
    </location>
</feature>
<dbReference type="eggNOG" id="COG0810">
    <property type="taxonomic scope" value="Bacteria"/>
</dbReference>
<proteinExistence type="predicted"/>
<dbReference type="RefSeq" id="WP_144241618.1">
    <property type="nucleotide sequence ID" value="NZ_BCTH01000064.1"/>
</dbReference>
<evidence type="ECO:0000256" key="2">
    <source>
        <dbReference type="SAM" id="SignalP"/>
    </source>
</evidence>
<evidence type="ECO:0000256" key="1">
    <source>
        <dbReference type="SAM" id="MobiDB-lite"/>
    </source>
</evidence>
<feature type="chain" id="PRO_5004798756" evidence="2">
    <location>
        <begin position="24"/>
        <end position="164"/>
    </location>
</feature>
<protein>
    <submittedName>
        <fullName evidence="3">TonB domain protein</fullName>
    </submittedName>
</protein>
<dbReference type="AlphaFoldDB" id="W0VCB4"/>